<dbReference type="EMBL" id="MT774395">
    <property type="protein sequence ID" value="QOR56704.1"/>
    <property type="molecule type" value="Genomic_DNA"/>
</dbReference>
<evidence type="ECO:0000313" key="1">
    <source>
        <dbReference type="EMBL" id="QOR56704.1"/>
    </source>
</evidence>
<evidence type="ECO:0000313" key="2">
    <source>
        <dbReference type="Proteomes" id="UP000594150"/>
    </source>
</evidence>
<dbReference type="RefSeq" id="YP_010112156.1">
    <property type="nucleotide sequence ID" value="NC_055888.1"/>
</dbReference>
<keyword evidence="2" id="KW-1185">Reference proteome</keyword>
<accession>A0A7M1RRE5</accession>
<proteinExistence type="predicted"/>
<sequence>MKKQLIITIDATQGSEKAWADINEAHEAIMKASKPSLWQRIKSWF</sequence>
<dbReference type="GeneID" id="65130617"/>
<name>A0A7M1RRE5_9CAUD</name>
<dbReference type="Proteomes" id="UP000594150">
    <property type="component" value="Segment"/>
</dbReference>
<protein>
    <submittedName>
        <fullName evidence="1">Uncharacterized protein</fullName>
    </submittedName>
</protein>
<reference evidence="1 2" key="1">
    <citation type="submission" date="2020-07" db="EMBL/GenBank/DDBJ databases">
        <title>Taxonomic proposal: Crassvirales, a new order of highly abundant and diverse bacterial viruses.</title>
        <authorList>
            <person name="Shkoporov A.N."/>
            <person name="Stockdale S.R."/>
            <person name="Guerin E."/>
            <person name="Ross R.P."/>
            <person name="Hill C."/>
        </authorList>
    </citation>
    <scope>NUCLEOTIDE SEQUENCE [LARGE SCALE GENOMIC DNA]</scope>
</reference>
<dbReference type="KEGG" id="vg:65130617"/>
<organism evidence="1 2">
    <name type="scientific">uncultured phage cr52_1</name>
    <dbReference type="NCBI Taxonomy" id="2772079"/>
    <lineage>
        <taxon>Viruses</taxon>
        <taxon>Duplodnaviria</taxon>
        <taxon>Heunggongvirae</taxon>
        <taxon>Uroviricota</taxon>
        <taxon>Caudoviricetes</taxon>
        <taxon>Crassvirales</taxon>
        <taxon>Suoliviridae</taxon>
        <taxon>Loutivirinae</taxon>
        <taxon>Buchavirus</taxon>
        <taxon>Buchavirus copri</taxon>
    </lineage>
</organism>